<accession>A0A6A5VWU2</accession>
<evidence type="ECO:0000313" key="6">
    <source>
        <dbReference type="Proteomes" id="UP000799779"/>
    </source>
</evidence>
<dbReference type="PROSITE" id="PS50006">
    <property type="entry name" value="FHA_DOMAIN"/>
    <property type="match status" value="1"/>
</dbReference>
<dbReference type="Gene3D" id="1.10.510.10">
    <property type="entry name" value="Transferase(Phosphotransferase) domain 1"/>
    <property type="match status" value="1"/>
</dbReference>
<dbReference type="GO" id="GO:0005524">
    <property type="term" value="F:ATP binding"/>
    <property type="evidence" value="ECO:0007669"/>
    <property type="project" value="InterPro"/>
</dbReference>
<dbReference type="EMBL" id="ML977667">
    <property type="protein sequence ID" value="KAF1994222.1"/>
    <property type="molecule type" value="Genomic_DNA"/>
</dbReference>
<comment type="similarity">
    <text evidence="1">Belongs to the protein kinase superfamily. CAMK Ser/Thr protein kinase family. CHEK2 subfamily.</text>
</comment>
<protein>
    <submittedName>
        <fullName evidence="5">Kinase-like protein</fullName>
    </submittedName>
</protein>
<dbReference type="AlphaFoldDB" id="A0A6A5VWU2"/>
<evidence type="ECO:0000256" key="1">
    <source>
        <dbReference type="ARBA" id="ARBA00005575"/>
    </source>
</evidence>
<dbReference type="Pfam" id="PF00069">
    <property type="entry name" value="Pkinase"/>
    <property type="match status" value="1"/>
</dbReference>
<keyword evidence="6" id="KW-1185">Reference proteome</keyword>
<feature type="region of interest" description="Disordered" evidence="2">
    <location>
        <begin position="497"/>
        <end position="535"/>
    </location>
</feature>
<dbReference type="InterPro" id="IPR008984">
    <property type="entry name" value="SMAD_FHA_dom_sf"/>
</dbReference>
<dbReference type="SUPFAM" id="SSF49879">
    <property type="entry name" value="SMAD/FHA domain"/>
    <property type="match status" value="1"/>
</dbReference>
<sequence>MADTDLIARVYPFDKKSEFEVTDDFRMSSYYVAPRIRPTRSQVGYRRGERELTEPLPDRVYVPDYYYLPCIELRLSDVPRSRHGIVFGTDPNSDVVLPNHRALSYHHFSLTFDKANRLIVKDWDSHNGTEVTYDDRGHGVRSGFQWIVGGHDVPKRRCNIVITLPSEPPIKLKIIVAQHNIQSPEYVDKVDRFCQGSATAQDLFAGLDIPKRQDTRRPTGAHTPGTGDIHLTKVLGQGSFAVVTHYWNVSTGEEHALKEPSRKAIRERLFHVDEWENEKHVMGLISHHNIVQLLGSNFTGLPRLYLEYVPGGSLADQQDISTAECVLILRQCLSALEYLHAMQIVHRDIKAENILVQYRTSDHIEVKLADFGLSKDNDNLSTICGNRKHLAPEICYNEQLTQAGVEGRKSYNSAVDIWSLGTTIYGLLCCLPEWKESYIFRGTRWAEKIVDRFGKDCTKQPDELKCFLLQAMVVIGPEERWSAQACLREAENLRLAAQSRHQTPTPNSPAGRGERRAIRDQGEQSTIVPIRRPISSRIASDSMAARRFIGSGAPSLDSMQASRKRPTTVSTSSSSLRRQSKRRRDRGSTAQSASHVTGSHTHHSGQKRRDSDAQARTRYSTNRLLSHDSLEVNSSPTALSRLGGDNLAQDDSEDQELVDAAVLLQQMGRNRSTNLYVRPVN</sequence>
<keyword evidence="5" id="KW-0418">Kinase</keyword>
<organism evidence="5 6">
    <name type="scientific">Amniculicola lignicola CBS 123094</name>
    <dbReference type="NCBI Taxonomy" id="1392246"/>
    <lineage>
        <taxon>Eukaryota</taxon>
        <taxon>Fungi</taxon>
        <taxon>Dikarya</taxon>
        <taxon>Ascomycota</taxon>
        <taxon>Pezizomycotina</taxon>
        <taxon>Dothideomycetes</taxon>
        <taxon>Pleosporomycetidae</taxon>
        <taxon>Pleosporales</taxon>
        <taxon>Amniculicolaceae</taxon>
        <taxon>Amniculicola</taxon>
    </lineage>
</organism>
<dbReference type="OrthoDB" id="10252171at2759"/>
<dbReference type="Gene3D" id="2.60.200.20">
    <property type="match status" value="1"/>
</dbReference>
<dbReference type="SMART" id="SM00220">
    <property type="entry name" value="S_TKc"/>
    <property type="match status" value="1"/>
</dbReference>
<feature type="compositionally biased region" description="Low complexity" evidence="2">
    <location>
        <begin position="567"/>
        <end position="577"/>
    </location>
</feature>
<keyword evidence="5" id="KW-0808">Transferase</keyword>
<gene>
    <name evidence="5" type="ORF">P154DRAFT_476387</name>
</gene>
<feature type="compositionally biased region" description="Low complexity" evidence="2">
    <location>
        <begin position="588"/>
        <end position="599"/>
    </location>
</feature>
<reference evidence="5" key="1">
    <citation type="journal article" date="2020" name="Stud. Mycol.">
        <title>101 Dothideomycetes genomes: a test case for predicting lifestyles and emergence of pathogens.</title>
        <authorList>
            <person name="Haridas S."/>
            <person name="Albert R."/>
            <person name="Binder M."/>
            <person name="Bloem J."/>
            <person name="Labutti K."/>
            <person name="Salamov A."/>
            <person name="Andreopoulos B."/>
            <person name="Baker S."/>
            <person name="Barry K."/>
            <person name="Bills G."/>
            <person name="Bluhm B."/>
            <person name="Cannon C."/>
            <person name="Castanera R."/>
            <person name="Culley D."/>
            <person name="Daum C."/>
            <person name="Ezra D."/>
            <person name="Gonzalez J."/>
            <person name="Henrissat B."/>
            <person name="Kuo A."/>
            <person name="Liang C."/>
            <person name="Lipzen A."/>
            <person name="Lutzoni F."/>
            <person name="Magnuson J."/>
            <person name="Mondo S."/>
            <person name="Nolan M."/>
            <person name="Ohm R."/>
            <person name="Pangilinan J."/>
            <person name="Park H.-J."/>
            <person name="Ramirez L."/>
            <person name="Alfaro M."/>
            <person name="Sun H."/>
            <person name="Tritt A."/>
            <person name="Yoshinaga Y."/>
            <person name="Zwiers L.-H."/>
            <person name="Turgeon B."/>
            <person name="Goodwin S."/>
            <person name="Spatafora J."/>
            <person name="Crous P."/>
            <person name="Grigoriev I."/>
        </authorList>
    </citation>
    <scope>NUCLEOTIDE SEQUENCE</scope>
    <source>
        <strain evidence="5">CBS 123094</strain>
    </source>
</reference>
<name>A0A6A5VWU2_9PLEO</name>
<dbReference type="InterPro" id="IPR000719">
    <property type="entry name" value="Prot_kinase_dom"/>
</dbReference>
<feature type="domain" description="FHA" evidence="3">
    <location>
        <begin position="85"/>
        <end position="132"/>
    </location>
</feature>
<feature type="region of interest" description="Disordered" evidence="2">
    <location>
        <begin position="552"/>
        <end position="653"/>
    </location>
</feature>
<feature type="domain" description="Protein kinase" evidence="4">
    <location>
        <begin position="229"/>
        <end position="493"/>
    </location>
</feature>
<feature type="compositionally biased region" description="Basic and acidic residues" evidence="2">
    <location>
        <begin position="512"/>
        <end position="522"/>
    </location>
</feature>
<evidence type="ECO:0000259" key="3">
    <source>
        <dbReference type="PROSITE" id="PS50006"/>
    </source>
</evidence>
<dbReference type="SUPFAM" id="SSF56112">
    <property type="entry name" value="Protein kinase-like (PK-like)"/>
    <property type="match status" value="1"/>
</dbReference>
<evidence type="ECO:0000313" key="5">
    <source>
        <dbReference type="EMBL" id="KAF1994222.1"/>
    </source>
</evidence>
<dbReference type="Proteomes" id="UP000799779">
    <property type="component" value="Unassembled WGS sequence"/>
</dbReference>
<dbReference type="PROSITE" id="PS00108">
    <property type="entry name" value="PROTEIN_KINASE_ST"/>
    <property type="match status" value="1"/>
</dbReference>
<dbReference type="InterPro" id="IPR011009">
    <property type="entry name" value="Kinase-like_dom_sf"/>
</dbReference>
<dbReference type="CDD" id="cd00060">
    <property type="entry name" value="FHA"/>
    <property type="match status" value="1"/>
</dbReference>
<dbReference type="InterPro" id="IPR000253">
    <property type="entry name" value="FHA_dom"/>
</dbReference>
<evidence type="ECO:0000256" key="2">
    <source>
        <dbReference type="SAM" id="MobiDB-lite"/>
    </source>
</evidence>
<dbReference type="Pfam" id="PF00498">
    <property type="entry name" value="FHA"/>
    <property type="match status" value="1"/>
</dbReference>
<dbReference type="PROSITE" id="PS50011">
    <property type="entry name" value="PROTEIN_KINASE_DOM"/>
    <property type="match status" value="1"/>
</dbReference>
<dbReference type="GO" id="GO:0004672">
    <property type="term" value="F:protein kinase activity"/>
    <property type="evidence" value="ECO:0007669"/>
    <property type="project" value="InterPro"/>
</dbReference>
<proteinExistence type="inferred from homology"/>
<evidence type="ECO:0000259" key="4">
    <source>
        <dbReference type="PROSITE" id="PS50011"/>
    </source>
</evidence>
<dbReference type="InterPro" id="IPR008271">
    <property type="entry name" value="Ser/Thr_kinase_AS"/>
</dbReference>
<dbReference type="PANTHER" id="PTHR24347">
    <property type="entry name" value="SERINE/THREONINE-PROTEIN KINASE"/>
    <property type="match status" value="1"/>
</dbReference>